<dbReference type="InterPro" id="IPR037151">
    <property type="entry name" value="AlkB-like_sf"/>
</dbReference>
<dbReference type="Proteomes" id="UP000753908">
    <property type="component" value="Unassembled WGS sequence"/>
</dbReference>
<dbReference type="AlphaFoldDB" id="A0A951PJN0"/>
<dbReference type="GO" id="GO:0032451">
    <property type="term" value="F:demethylase activity"/>
    <property type="evidence" value="ECO:0007669"/>
    <property type="project" value="TreeGrafter"/>
</dbReference>
<dbReference type="InterPro" id="IPR027450">
    <property type="entry name" value="AlkB-like"/>
</dbReference>
<reference evidence="2" key="2">
    <citation type="journal article" date="2022" name="Microbiol. Resour. Announc.">
        <title>Metagenome Sequencing to Explore Phylogenomics of Terrestrial Cyanobacteria.</title>
        <authorList>
            <person name="Ward R.D."/>
            <person name="Stajich J.E."/>
            <person name="Johansen J.R."/>
            <person name="Huntemann M."/>
            <person name="Clum A."/>
            <person name="Foster B."/>
            <person name="Foster B."/>
            <person name="Roux S."/>
            <person name="Palaniappan K."/>
            <person name="Varghese N."/>
            <person name="Mukherjee S."/>
            <person name="Reddy T.B.K."/>
            <person name="Daum C."/>
            <person name="Copeland A."/>
            <person name="Chen I.A."/>
            <person name="Ivanova N.N."/>
            <person name="Kyrpides N.C."/>
            <person name="Shapiro N."/>
            <person name="Eloe-Fadrosh E.A."/>
            <person name="Pietrasiak N."/>
        </authorList>
    </citation>
    <scope>NUCLEOTIDE SEQUENCE</scope>
    <source>
        <strain evidence="2">CPER-KK1</strain>
    </source>
</reference>
<dbReference type="PANTHER" id="PTHR12463:SF1">
    <property type="entry name" value="2-OXOGLUTARATE AND FE-DEPENDENT OXYGENASE FAMILY PROTEIN"/>
    <property type="match status" value="1"/>
</dbReference>
<evidence type="ECO:0000313" key="2">
    <source>
        <dbReference type="EMBL" id="MBW4544354.1"/>
    </source>
</evidence>
<dbReference type="SUPFAM" id="SSF51197">
    <property type="entry name" value="Clavaminate synthase-like"/>
    <property type="match status" value="1"/>
</dbReference>
<dbReference type="Gene3D" id="2.60.120.590">
    <property type="entry name" value="Alpha-ketoglutarate-dependent dioxygenase AlkB-like"/>
    <property type="match status" value="1"/>
</dbReference>
<evidence type="ECO:0000313" key="3">
    <source>
        <dbReference type="Proteomes" id="UP000753908"/>
    </source>
</evidence>
<dbReference type="InterPro" id="IPR005123">
    <property type="entry name" value="Oxoglu/Fe-dep_dioxygenase_dom"/>
</dbReference>
<dbReference type="GO" id="GO:0070988">
    <property type="term" value="P:demethylation"/>
    <property type="evidence" value="ECO:0007669"/>
    <property type="project" value="InterPro"/>
</dbReference>
<dbReference type="EMBL" id="JAHHIF010000008">
    <property type="protein sequence ID" value="MBW4544354.1"/>
    <property type="molecule type" value="Genomic_DNA"/>
</dbReference>
<feature type="domain" description="Fe2OG dioxygenase" evidence="1">
    <location>
        <begin position="98"/>
        <end position="200"/>
    </location>
</feature>
<dbReference type="PANTHER" id="PTHR12463">
    <property type="entry name" value="OXYGENASE-RELATED"/>
    <property type="match status" value="1"/>
</dbReference>
<reference evidence="2" key="1">
    <citation type="submission" date="2021-05" db="EMBL/GenBank/DDBJ databases">
        <authorList>
            <person name="Pietrasiak N."/>
            <person name="Ward R."/>
            <person name="Stajich J.E."/>
            <person name="Kurbessoian T."/>
        </authorList>
    </citation>
    <scope>NUCLEOTIDE SEQUENCE</scope>
    <source>
        <strain evidence="2">CPER-KK1</strain>
    </source>
</reference>
<gene>
    <name evidence="2" type="ORF">KME25_07925</name>
</gene>
<name>A0A951PJN0_9CYAN</name>
<organism evidence="2 3">
    <name type="scientific">Symplocastrum torsivum CPER-KK1</name>
    <dbReference type="NCBI Taxonomy" id="450513"/>
    <lineage>
        <taxon>Bacteria</taxon>
        <taxon>Bacillati</taxon>
        <taxon>Cyanobacteriota</taxon>
        <taxon>Cyanophyceae</taxon>
        <taxon>Oscillatoriophycideae</taxon>
        <taxon>Oscillatoriales</taxon>
        <taxon>Microcoleaceae</taxon>
        <taxon>Symplocastrum</taxon>
    </lineage>
</organism>
<proteinExistence type="predicted"/>
<dbReference type="PROSITE" id="PS51471">
    <property type="entry name" value="FE2OG_OXY"/>
    <property type="match status" value="1"/>
</dbReference>
<dbReference type="Pfam" id="PF13532">
    <property type="entry name" value="2OG-FeII_Oxy_2"/>
    <property type="match status" value="1"/>
</dbReference>
<accession>A0A951PJN0</accession>
<keyword evidence="2" id="KW-0223">Dioxygenase</keyword>
<comment type="caution">
    <text evidence="2">The sequence shown here is derived from an EMBL/GenBank/DDBJ whole genome shotgun (WGS) entry which is preliminary data.</text>
</comment>
<sequence length="204" mass="23101">MNCVDLEIIPNAEGLAIPGLTYIPDYVNDDEHNQLLDIVDQQPWSIDSIEKTRKIQQHGYRLDYHKDFLVASSYLGDLPDWADKLATRFFKEGLTSTALDQVTVNEYQPGQGVRSHIDCVTCFGKTIFALSLGGSCVMDFTDSVTKSKASILLSPGSLLVLKAASRYVWQHSIAPRHKDNYKGREIIRTRRISLTFREILFPHK</sequence>
<protein>
    <submittedName>
        <fullName evidence="2">Alpha-ketoglutarate-dependent dioxygenase AlkB</fullName>
    </submittedName>
</protein>
<keyword evidence="2" id="KW-0560">Oxidoreductase</keyword>
<dbReference type="InterPro" id="IPR032857">
    <property type="entry name" value="ALKBH4"/>
</dbReference>
<dbReference type="GO" id="GO:0051213">
    <property type="term" value="F:dioxygenase activity"/>
    <property type="evidence" value="ECO:0007669"/>
    <property type="project" value="UniProtKB-KW"/>
</dbReference>
<evidence type="ECO:0000259" key="1">
    <source>
        <dbReference type="PROSITE" id="PS51471"/>
    </source>
</evidence>